<dbReference type="Proteomes" id="UP001194746">
    <property type="component" value="Unassembled WGS sequence"/>
</dbReference>
<reference evidence="3" key="1">
    <citation type="journal article" date="2019" name="Beilstein J. Org. Chem.">
        <title>Nanangenines: drimane sesquiterpenoids as the dominant metabolite cohort of a novel Australian fungus, Aspergillus nanangensis.</title>
        <authorList>
            <person name="Lacey H.J."/>
            <person name="Gilchrist C.L.M."/>
            <person name="Crombie A."/>
            <person name="Kalaitzis J.A."/>
            <person name="Vuong D."/>
            <person name="Rutledge P.J."/>
            <person name="Turner P."/>
            <person name="Pitt J.I."/>
            <person name="Lacey E."/>
            <person name="Chooi Y.H."/>
            <person name="Piggott A.M."/>
        </authorList>
    </citation>
    <scope>NUCLEOTIDE SEQUENCE</scope>
    <source>
        <strain evidence="3">MST-FP2251</strain>
    </source>
</reference>
<gene>
    <name evidence="3" type="ORF">FE257_009684</name>
</gene>
<keyword evidence="2" id="KW-0378">Hydrolase</keyword>
<proteinExistence type="predicted"/>
<dbReference type="Gene3D" id="3.30.540.30">
    <property type="match status" value="2"/>
</dbReference>
<comment type="caution">
    <text evidence="3">The sequence shown here is derived from an EMBL/GenBank/DDBJ whole genome shotgun (WGS) entry which is preliminary data.</text>
</comment>
<dbReference type="EMBL" id="VCAU01000057">
    <property type="protein sequence ID" value="KAF9887731.1"/>
    <property type="molecule type" value="Genomic_DNA"/>
</dbReference>
<dbReference type="GO" id="GO:0046872">
    <property type="term" value="F:metal ion binding"/>
    <property type="evidence" value="ECO:0007669"/>
    <property type="project" value="UniProtKB-KW"/>
</dbReference>
<protein>
    <recommendedName>
        <fullName evidence="5">Dipeptidyl peptidase III</fullName>
    </recommendedName>
</protein>
<sequence>MEPQSAPTHHLLIEDMFNGLTADERFYAYHLSRAAWHGTRVLLRQTSPETSDIFYFIMGLHKCCRGRWLDFVADGVVTEQELSGFLEYAARFLSNIGNYYVDGGGKIIPIVSGHALWRLAKRSDETRILLEKAIKPMLFKNSSGYKYPSDKSQAHYYLGKNQFSADEIALILKAMAAHKVEPENTRIVKSNDGGKQVFDILQALTTIGCTAQWVDFDRDDVLVRVAGGDHREEMSKICGELLRAKEFTSNAKHHQRIDEYINKFLTGNLRAVSEPMEFGLDQPSVIDMAFGFVESYRGRDGARGEWLKKLAKKADTFLRLMPWAMPKVNKGKGPFEEDVFEAPECVSVHVLTCCSSIIWNAINLPSYGDIRQRHDARNVIVANRIRAEDDTNSPCYYVHESEVQRYKQCRNEIHHIATAVREILGHGCGKLLQEKYPGECNFNKNKPPTNPLTGEQITTWYLPGQTWTSVFGKIAREVDECRAEIMSMYLMDNQELLSMFGYGAKTRITADEILYNTYLHIGVQGLQALQFYNAKTQVWCEPRRSGQFAMLKYLLLGGDGVLSIEHDTELSNLTVRVNRDKMRSHGQPALGRLLCRIHIARCTADVGNCREFYEKLSAVDGEYEEWRKVVRGKPKPRWKFVQPNIVLGHGGVPELKVYDETNEGIIQSWVDRQI</sequence>
<keyword evidence="1" id="KW-0479">Metal-binding</keyword>
<evidence type="ECO:0000256" key="1">
    <source>
        <dbReference type="ARBA" id="ARBA00022723"/>
    </source>
</evidence>
<evidence type="ECO:0008006" key="5">
    <source>
        <dbReference type="Google" id="ProtNLM"/>
    </source>
</evidence>
<evidence type="ECO:0000256" key="2">
    <source>
        <dbReference type="ARBA" id="ARBA00022801"/>
    </source>
</evidence>
<dbReference type="InterPro" id="IPR039461">
    <property type="entry name" value="Peptidase_M49"/>
</dbReference>
<keyword evidence="4" id="KW-1185">Reference proteome</keyword>
<dbReference type="PANTHER" id="PTHR23422">
    <property type="entry name" value="DIPEPTIDYL PEPTIDASE III-RELATED"/>
    <property type="match status" value="1"/>
</dbReference>
<dbReference type="PANTHER" id="PTHR23422:SF11">
    <property type="entry name" value="DIPEPTIDYL PEPTIDASE 3"/>
    <property type="match status" value="1"/>
</dbReference>
<evidence type="ECO:0000313" key="4">
    <source>
        <dbReference type="Proteomes" id="UP001194746"/>
    </source>
</evidence>
<evidence type="ECO:0000313" key="3">
    <source>
        <dbReference type="EMBL" id="KAF9887731.1"/>
    </source>
</evidence>
<dbReference type="GO" id="GO:0008239">
    <property type="term" value="F:dipeptidyl-peptidase activity"/>
    <property type="evidence" value="ECO:0007669"/>
    <property type="project" value="TreeGrafter"/>
</dbReference>
<dbReference type="GO" id="GO:0005737">
    <property type="term" value="C:cytoplasm"/>
    <property type="evidence" value="ECO:0007669"/>
    <property type="project" value="TreeGrafter"/>
</dbReference>
<accession>A0AAD4CJS9</accession>
<dbReference type="AlphaFoldDB" id="A0AAD4CJS9"/>
<organism evidence="3 4">
    <name type="scientific">Aspergillus nanangensis</name>
    <dbReference type="NCBI Taxonomy" id="2582783"/>
    <lineage>
        <taxon>Eukaryota</taxon>
        <taxon>Fungi</taxon>
        <taxon>Dikarya</taxon>
        <taxon>Ascomycota</taxon>
        <taxon>Pezizomycotina</taxon>
        <taxon>Eurotiomycetes</taxon>
        <taxon>Eurotiomycetidae</taxon>
        <taxon>Eurotiales</taxon>
        <taxon>Aspergillaceae</taxon>
        <taxon>Aspergillus</taxon>
        <taxon>Aspergillus subgen. Circumdati</taxon>
    </lineage>
</organism>
<reference evidence="3" key="2">
    <citation type="submission" date="2020-02" db="EMBL/GenBank/DDBJ databases">
        <authorList>
            <person name="Gilchrist C.L.M."/>
            <person name="Chooi Y.-H."/>
        </authorList>
    </citation>
    <scope>NUCLEOTIDE SEQUENCE</scope>
    <source>
        <strain evidence="3">MST-FP2251</strain>
    </source>
</reference>
<name>A0AAD4CJS9_ASPNN</name>
<dbReference type="Pfam" id="PF03571">
    <property type="entry name" value="Peptidase_M49"/>
    <property type="match status" value="1"/>
</dbReference>